<feature type="coiled-coil region" evidence="1">
    <location>
        <begin position="105"/>
        <end position="135"/>
    </location>
</feature>
<dbReference type="InterPro" id="IPR058647">
    <property type="entry name" value="BSH_CzcB-like"/>
</dbReference>
<dbReference type="Gene3D" id="1.10.287.470">
    <property type="entry name" value="Helix hairpin bin"/>
    <property type="match status" value="1"/>
</dbReference>
<dbReference type="Pfam" id="PF25973">
    <property type="entry name" value="BSH_CzcB"/>
    <property type="match status" value="1"/>
</dbReference>
<accession>A0A7U6JI97</accession>
<gene>
    <name evidence="4" type="ORF">TBH_C2384</name>
</gene>
<name>A0A7U6JI97_9GAMM</name>
<evidence type="ECO:0000256" key="1">
    <source>
        <dbReference type="SAM" id="Coils"/>
    </source>
</evidence>
<feature type="signal peptide" evidence="2">
    <location>
        <begin position="1"/>
        <end position="18"/>
    </location>
</feature>
<dbReference type="Gene3D" id="2.40.50.100">
    <property type="match status" value="1"/>
</dbReference>
<dbReference type="SUPFAM" id="SSF111369">
    <property type="entry name" value="HlyD-like secretion proteins"/>
    <property type="match status" value="1"/>
</dbReference>
<dbReference type="EMBL" id="AP012273">
    <property type="protein sequence ID" value="BAO45294.1"/>
    <property type="molecule type" value="Genomic_DNA"/>
</dbReference>
<evidence type="ECO:0000256" key="2">
    <source>
        <dbReference type="SAM" id="SignalP"/>
    </source>
</evidence>
<dbReference type="KEGG" id="tbn:TBH_C2384"/>
<evidence type="ECO:0000313" key="5">
    <source>
        <dbReference type="Proteomes" id="UP000031631"/>
    </source>
</evidence>
<keyword evidence="2" id="KW-0732">Signal</keyword>
<protein>
    <recommendedName>
        <fullName evidence="3">CzcB-like barrel-sandwich hybrid domain-containing protein</fullName>
    </recommendedName>
</protein>
<dbReference type="RefSeq" id="WP_052470159.1">
    <property type="nucleotide sequence ID" value="NZ_AP012273.1"/>
</dbReference>
<sequence length="183" mass="20319">MKAWMLLWLFFLAAQVIADSEVQTKQGRVLPLGTLVSGVVAEVKVQEGQQVKAGEELLILDQREFRARLNRAHAVASRADALFAEALREEERARELYDQGLLSDHELQKAQIGRLEAEARKAEAAEEALQSQLDLERSHVRAPLAGRIVEVRAWKGQPVQNALNIQTLVVLKVAGTPDRESAP</sequence>
<feature type="chain" id="PRO_5030936355" description="CzcB-like barrel-sandwich hybrid domain-containing protein" evidence="2">
    <location>
        <begin position="19"/>
        <end position="183"/>
    </location>
</feature>
<dbReference type="OrthoDB" id="9811754at2"/>
<proteinExistence type="predicted"/>
<dbReference type="PANTHER" id="PTHR30158">
    <property type="entry name" value="ACRA/E-RELATED COMPONENT OF DRUG EFFLUX TRANSPORTER"/>
    <property type="match status" value="1"/>
</dbReference>
<evidence type="ECO:0000259" key="3">
    <source>
        <dbReference type="Pfam" id="PF25973"/>
    </source>
</evidence>
<keyword evidence="5" id="KW-1185">Reference proteome</keyword>
<feature type="domain" description="CzcB-like barrel-sandwich hybrid" evidence="3">
    <location>
        <begin position="36"/>
        <end position="167"/>
    </location>
</feature>
<organism evidence="4 5">
    <name type="scientific">Thiolapillus brandeum</name>
    <dbReference type="NCBI Taxonomy" id="1076588"/>
    <lineage>
        <taxon>Bacteria</taxon>
        <taxon>Pseudomonadati</taxon>
        <taxon>Pseudomonadota</taxon>
        <taxon>Gammaproteobacteria</taxon>
        <taxon>Chromatiales</taxon>
        <taxon>Sedimenticolaceae</taxon>
        <taxon>Thiolapillus</taxon>
    </lineage>
</organism>
<reference evidence="4 5" key="1">
    <citation type="journal article" date="2014" name="PLoS ONE">
        <title>Physiological and genomic features of a novel sulfur-oxidizing gammaproteobacterium belonging to a previously uncultivated symbiotic lineage isolated from a hydrothermal vent.</title>
        <authorList>
            <person name="Nunoura T."/>
            <person name="Takaki Y."/>
            <person name="Kazama H."/>
            <person name="Kakuta J."/>
            <person name="Shimamura S."/>
            <person name="Makita H."/>
            <person name="Hirai M."/>
            <person name="Miyazaki M."/>
            <person name="Takai K."/>
        </authorList>
    </citation>
    <scope>NUCLEOTIDE SEQUENCE [LARGE SCALE GENOMIC DNA]</scope>
    <source>
        <strain evidence="4 5">Hiromi1</strain>
    </source>
</reference>
<dbReference type="GO" id="GO:0005886">
    <property type="term" value="C:plasma membrane"/>
    <property type="evidence" value="ECO:0007669"/>
    <property type="project" value="TreeGrafter"/>
</dbReference>
<keyword evidence="1" id="KW-0175">Coiled coil</keyword>
<dbReference type="AlphaFoldDB" id="A0A7U6JI97"/>
<dbReference type="Proteomes" id="UP000031631">
    <property type="component" value="Chromosome"/>
</dbReference>
<dbReference type="GO" id="GO:0046677">
    <property type="term" value="P:response to antibiotic"/>
    <property type="evidence" value="ECO:0007669"/>
    <property type="project" value="TreeGrafter"/>
</dbReference>
<evidence type="ECO:0000313" key="4">
    <source>
        <dbReference type="EMBL" id="BAO45294.1"/>
    </source>
</evidence>